<reference evidence="3" key="1">
    <citation type="journal article" date="2021" name="PeerJ">
        <title>Extensive microbial diversity within the chicken gut microbiome revealed by metagenomics and culture.</title>
        <authorList>
            <person name="Gilroy R."/>
            <person name="Ravi A."/>
            <person name="Getino M."/>
            <person name="Pursley I."/>
            <person name="Horton D.L."/>
            <person name="Alikhan N.F."/>
            <person name="Baker D."/>
            <person name="Gharbi K."/>
            <person name="Hall N."/>
            <person name="Watson M."/>
            <person name="Adriaenssens E.M."/>
            <person name="Foster-Nyarko E."/>
            <person name="Jarju S."/>
            <person name="Secka A."/>
            <person name="Antonio M."/>
            <person name="Oren A."/>
            <person name="Chaudhuri R.R."/>
            <person name="La Ragione R."/>
            <person name="Hildebrand F."/>
            <person name="Pallen M.J."/>
        </authorList>
    </citation>
    <scope>NUCLEOTIDE SEQUENCE</scope>
    <source>
        <strain evidence="3">ChiSxjej6B18-287</strain>
    </source>
</reference>
<dbReference type="SUPFAM" id="SSF56349">
    <property type="entry name" value="DNA breaking-rejoining enzymes"/>
    <property type="match status" value="1"/>
</dbReference>
<dbReference type="PROSITE" id="PS51898">
    <property type="entry name" value="TYR_RECOMBINASE"/>
    <property type="match status" value="1"/>
</dbReference>
<evidence type="ECO:0000259" key="2">
    <source>
        <dbReference type="PROSITE" id="PS51898"/>
    </source>
</evidence>
<dbReference type="GO" id="GO:0006310">
    <property type="term" value="P:DNA recombination"/>
    <property type="evidence" value="ECO:0007669"/>
    <property type="project" value="UniProtKB-KW"/>
</dbReference>
<proteinExistence type="predicted"/>
<dbReference type="GO" id="GO:0003677">
    <property type="term" value="F:DNA binding"/>
    <property type="evidence" value="ECO:0007669"/>
    <property type="project" value="InterPro"/>
</dbReference>
<dbReference type="GO" id="GO:0015074">
    <property type="term" value="P:DNA integration"/>
    <property type="evidence" value="ECO:0007669"/>
    <property type="project" value="InterPro"/>
</dbReference>
<organism evidence="3 4">
    <name type="scientific">Candidatus Blautia merdigallinarum</name>
    <dbReference type="NCBI Taxonomy" id="2838495"/>
    <lineage>
        <taxon>Bacteria</taxon>
        <taxon>Bacillati</taxon>
        <taxon>Bacillota</taxon>
        <taxon>Clostridia</taxon>
        <taxon>Lachnospirales</taxon>
        <taxon>Lachnospiraceae</taxon>
        <taxon>Blautia</taxon>
    </lineage>
</organism>
<dbReference type="AlphaFoldDB" id="A0A9D2SKN0"/>
<gene>
    <name evidence="3" type="ORF">H9935_12230</name>
</gene>
<evidence type="ECO:0000313" key="3">
    <source>
        <dbReference type="EMBL" id="HJC11547.1"/>
    </source>
</evidence>
<accession>A0A9D2SKN0</accession>
<protein>
    <recommendedName>
        <fullName evidence="2">Tyr recombinase domain-containing protein</fullName>
    </recommendedName>
</protein>
<dbReference type="Gene3D" id="1.10.443.10">
    <property type="entry name" value="Intergrase catalytic core"/>
    <property type="match status" value="1"/>
</dbReference>
<dbReference type="Proteomes" id="UP000823893">
    <property type="component" value="Unassembled WGS sequence"/>
</dbReference>
<evidence type="ECO:0000313" key="4">
    <source>
        <dbReference type="Proteomes" id="UP000823893"/>
    </source>
</evidence>
<sequence>MQNEIELAPRSIRRKYVSIQQYCDYLRMVLNLNEIFFRFTARKFQLPRTLPRTLSREEIKELILAATFQYQQAWSEYKERLAVRNMCIIELLFCLGLRVGELSALDMADYWPEENTVLIRGKGRKESY</sequence>
<feature type="domain" description="Tyr recombinase" evidence="2">
    <location>
        <begin position="49"/>
        <end position="128"/>
    </location>
</feature>
<dbReference type="InterPro" id="IPR002104">
    <property type="entry name" value="Integrase_catalytic"/>
</dbReference>
<dbReference type="EMBL" id="DWWV01000164">
    <property type="protein sequence ID" value="HJC11547.1"/>
    <property type="molecule type" value="Genomic_DNA"/>
</dbReference>
<dbReference type="InterPro" id="IPR013762">
    <property type="entry name" value="Integrase-like_cat_sf"/>
</dbReference>
<comment type="caution">
    <text evidence="3">The sequence shown here is derived from an EMBL/GenBank/DDBJ whole genome shotgun (WGS) entry which is preliminary data.</text>
</comment>
<dbReference type="InterPro" id="IPR011010">
    <property type="entry name" value="DNA_brk_join_enz"/>
</dbReference>
<evidence type="ECO:0000256" key="1">
    <source>
        <dbReference type="ARBA" id="ARBA00023172"/>
    </source>
</evidence>
<name>A0A9D2SKN0_9FIRM</name>
<reference evidence="3" key="2">
    <citation type="submission" date="2021-04" db="EMBL/GenBank/DDBJ databases">
        <authorList>
            <person name="Gilroy R."/>
        </authorList>
    </citation>
    <scope>NUCLEOTIDE SEQUENCE</scope>
    <source>
        <strain evidence="3">ChiSxjej6B18-287</strain>
    </source>
</reference>
<keyword evidence="1" id="KW-0233">DNA recombination</keyword>